<evidence type="ECO:0000313" key="2">
    <source>
        <dbReference type="Proteomes" id="UP000614216"/>
    </source>
</evidence>
<dbReference type="Proteomes" id="UP000614216">
    <property type="component" value="Unassembled WGS sequence"/>
</dbReference>
<sequence>MNQWSQFRPISKLDQLAETIMKTAFIMSEDHHVIQSYVEHKGANFRVVNRVGESEFDILCRQINIEKTNYTFITKSDLERGLRDLWIGLVLFIDGQKPTKYLIPSVVWNEPNQLLANSVRLVPPISVF</sequence>
<organism evidence="1 2">
    <name type="scientific">Fulvivirga marina</name>
    <dbReference type="NCBI Taxonomy" id="2494733"/>
    <lineage>
        <taxon>Bacteria</taxon>
        <taxon>Pseudomonadati</taxon>
        <taxon>Bacteroidota</taxon>
        <taxon>Cytophagia</taxon>
        <taxon>Cytophagales</taxon>
        <taxon>Fulvivirgaceae</taxon>
        <taxon>Fulvivirga</taxon>
    </lineage>
</organism>
<comment type="caution">
    <text evidence="1">The sequence shown here is derived from an EMBL/GenBank/DDBJ whole genome shotgun (WGS) entry which is preliminary data.</text>
</comment>
<proteinExistence type="predicted"/>
<dbReference type="AlphaFoldDB" id="A0A937KG47"/>
<dbReference type="RefSeq" id="WP_238354574.1">
    <property type="nucleotide sequence ID" value="NZ_JAEUGD010000066.1"/>
</dbReference>
<name>A0A937KG47_9BACT</name>
<accession>A0A937KG47</accession>
<reference evidence="1" key="1">
    <citation type="submission" date="2021-01" db="EMBL/GenBank/DDBJ databases">
        <title>Fulvivirga kasyanovii gen. nov., sp nov., a novel member of the phylum Bacteroidetes isolated from seawater in a mussel farm.</title>
        <authorList>
            <person name="Zhao L.-H."/>
            <person name="Wang Z.-J."/>
        </authorList>
    </citation>
    <scope>NUCLEOTIDE SEQUENCE</scope>
    <source>
        <strain evidence="1">29W222</strain>
    </source>
</reference>
<dbReference type="EMBL" id="JAEUGD010000066">
    <property type="protein sequence ID" value="MBL6448818.1"/>
    <property type="molecule type" value="Genomic_DNA"/>
</dbReference>
<evidence type="ECO:0000313" key="1">
    <source>
        <dbReference type="EMBL" id="MBL6448818.1"/>
    </source>
</evidence>
<keyword evidence="2" id="KW-1185">Reference proteome</keyword>
<protein>
    <submittedName>
        <fullName evidence="1">Uncharacterized protein</fullName>
    </submittedName>
</protein>
<gene>
    <name evidence="1" type="ORF">JMN32_21075</name>
</gene>